<evidence type="ECO:0000313" key="1">
    <source>
        <dbReference type="EMBL" id="PBK76693.1"/>
    </source>
</evidence>
<dbReference type="Proteomes" id="UP000218334">
    <property type="component" value="Unassembled WGS sequence"/>
</dbReference>
<evidence type="ECO:0000313" key="2">
    <source>
        <dbReference type="Proteomes" id="UP000218334"/>
    </source>
</evidence>
<proteinExistence type="predicted"/>
<accession>A0A2H3CKN3</accession>
<dbReference type="EMBL" id="KZ293416">
    <property type="protein sequence ID" value="PBK76693.1"/>
    <property type="molecule type" value="Genomic_DNA"/>
</dbReference>
<protein>
    <submittedName>
        <fullName evidence="1">Uncharacterized protein</fullName>
    </submittedName>
</protein>
<organism evidence="1 2">
    <name type="scientific">Armillaria solidipes</name>
    <dbReference type="NCBI Taxonomy" id="1076256"/>
    <lineage>
        <taxon>Eukaryota</taxon>
        <taxon>Fungi</taxon>
        <taxon>Dikarya</taxon>
        <taxon>Basidiomycota</taxon>
        <taxon>Agaricomycotina</taxon>
        <taxon>Agaricomycetes</taxon>
        <taxon>Agaricomycetidae</taxon>
        <taxon>Agaricales</taxon>
        <taxon>Marasmiineae</taxon>
        <taxon>Physalacriaceae</taxon>
        <taxon>Armillaria</taxon>
    </lineage>
</organism>
<reference evidence="2" key="1">
    <citation type="journal article" date="2017" name="Nat. Ecol. Evol.">
        <title>Genome expansion and lineage-specific genetic innovations in the forest pathogenic fungi Armillaria.</title>
        <authorList>
            <person name="Sipos G."/>
            <person name="Prasanna A.N."/>
            <person name="Walter M.C."/>
            <person name="O'Connor E."/>
            <person name="Balint B."/>
            <person name="Krizsan K."/>
            <person name="Kiss B."/>
            <person name="Hess J."/>
            <person name="Varga T."/>
            <person name="Slot J."/>
            <person name="Riley R."/>
            <person name="Boka B."/>
            <person name="Rigling D."/>
            <person name="Barry K."/>
            <person name="Lee J."/>
            <person name="Mihaltcheva S."/>
            <person name="LaButti K."/>
            <person name="Lipzen A."/>
            <person name="Waldron R."/>
            <person name="Moloney N.M."/>
            <person name="Sperisen C."/>
            <person name="Kredics L."/>
            <person name="Vagvoelgyi C."/>
            <person name="Patrignani A."/>
            <person name="Fitzpatrick D."/>
            <person name="Nagy I."/>
            <person name="Doyle S."/>
            <person name="Anderson J.B."/>
            <person name="Grigoriev I.V."/>
            <person name="Gueldener U."/>
            <person name="Muensterkoetter M."/>
            <person name="Nagy L.G."/>
        </authorList>
    </citation>
    <scope>NUCLEOTIDE SEQUENCE [LARGE SCALE GENOMIC DNA]</scope>
    <source>
        <strain evidence="2">28-4</strain>
    </source>
</reference>
<dbReference type="AlphaFoldDB" id="A0A2H3CKN3"/>
<keyword evidence="2" id="KW-1185">Reference proteome</keyword>
<dbReference type="STRING" id="1076256.A0A2H3CKN3"/>
<name>A0A2H3CKN3_9AGAR</name>
<gene>
    <name evidence="1" type="ORF">ARMSODRAFT_1011920</name>
</gene>
<sequence>MIDDPLAPLAIHSPHLSDPTVQRALYSRQRDVIVVGASKPTLDTVEMLVLSGYCVTLVLRNPPYLAPPSAKDPNTGVPADAAGAIGSRLATSHVPYFKDPVTGLRSTGGLAASLFRIIVHTAG</sequence>